<evidence type="ECO:0000256" key="3">
    <source>
        <dbReference type="SAM" id="MobiDB-lite"/>
    </source>
</evidence>
<dbReference type="PANTHER" id="PTHR43343:SF3">
    <property type="entry name" value="PROTEASE DO-LIKE 8, CHLOROPLASTIC"/>
    <property type="match status" value="1"/>
</dbReference>
<organism evidence="6 7">
    <name type="scientific">Lipingzhangella rawalii</name>
    <dbReference type="NCBI Taxonomy" id="2055835"/>
    <lineage>
        <taxon>Bacteria</taxon>
        <taxon>Bacillati</taxon>
        <taxon>Actinomycetota</taxon>
        <taxon>Actinomycetes</taxon>
        <taxon>Streptosporangiales</taxon>
        <taxon>Nocardiopsidaceae</taxon>
        <taxon>Lipingzhangella</taxon>
    </lineage>
</organism>
<keyword evidence="4" id="KW-1133">Transmembrane helix</keyword>
<dbReference type="InterPro" id="IPR001478">
    <property type="entry name" value="PDZ"/>
</dbReference>
<dbReference type="PANTHER" id="PTHR43343">
    <property type="entry name" value="PEPTIDASE S12"/>
    <property type="match status" value="1"/>
</dbReference>
<evidence type="ECO:0000259" key="5">
    <source>
        <dbReference type="PROSITE" id="PS50106"/>
    </source>
</evidence>
<feature type="domain" description="PDZ" evidence="5">
    <location>
        <begin position="382"/>
        <end position="416"/>
    </location>
</feature>
<dbReference type="EMBL" id="JAVLVT010000002">
    <property type="protein sequence ID" value="MDS1269760.1"/>
    <property type="molecule type" value="Genomic_DNA"/>
</dbReference>
<proteinExistence type="predicted"/>
<dbReference type="Gene3D" id="2.30.42.10">
    <property type="match status" value="1"/>
</dbReference>
<name>A0ABU2H4I5_9ACTN</name>
<keyword evidence="2" id="KW-0378">Hydrolase</keyword>
<dbReference type="InterPro" id="IPR051201">
    <property type="entry name" value="Chloro_Bact_Ser_Proteases"/>
</dbReference>
<dbReference type="InterPro" id="IPR036034">
    <property type="entry name" value="PDZ_sf"/>
</dbReference>
<feature type="compositionally biased region" description="Polar residues" evidence="3">
    <location>
        <begin position="1"/>
        <end position="10"/>
    </location>
</feature>
<keyword evidence="4" id="KW-0472">Membrane</keyword>
<dbReference type="InterPro" id="IPR001940">
    <property type="entry name" value="Peptidase_S1C"/>
</dbReference>
<evidence type="ECO:0000256" key="4">
    <source>
        <dbReference type="SAM" id="Phobius"/>
    </source>
</evidence>
<dbReference type="Pfam" id="PF13365">
    <property type="entry name" value="Trypsin_2"/>
    <property type="match status" value="1"/>
</dbReference>
<feature type="compositionally biased region" description="Pro residues" evidence="3">
    <location>
        <begin position="32"/>
        <end position="47"/>
    </location>
</feature>
<dbReference type="Pfam" id="PF13180">
    <property type="entry name" value="PDZ_2"/>
    <property type="match status" value="1"/>
</dbReference>
<feature type="compositionally biased region" description="Pro residues" evidence="3">
    <location>
        <begin position="61"/>
        <end position="71"/>
    </location>
</feature>
<dbReference type="Gene3D" id="2.40.10.120">
    <property type="match status" value="1"/>
</dbReference>
<dbReference type="InterPro" id="IPR009003">
    <property type="entry name" value="Peptidase_S1_PA"/>
</dbReference>
<dbReference type="SUPFAM" id="SSF50156">
    <property type="entry name" value="PDZ domain-like"/>
    <property type="match status" value="1"/>
</dbReference>
<accession>A0ABU2H4I5</accession>
<comment type="caution">
    <text evidence="6">The sequence shown here is derived from an EMBL/GenBank/DDBJ whole genome shotgun (WGS) entry which is preliminary data.</text>
</comment>
<evidence type="ECO:0000256" key="1">
    <source>
        <dbReference type="ARBA" id="ARBA00022670"/>
    </source>
</evidence>
<dbReference type="PROSITE" id="PS50106">
    <property type="entry name" value="PDZ"/>
    <property type="match status" value="1"/>
</dbReference>
<reference evidence="7" key="1">
    <citation type="submission" date="2023-07" db="EMBL/GenBank/DDBJ databases">
        <title>Novel species in the genus Lipingzhangella isolated from Sambhar Salt Lake.</title>
        <authorList>
            <person name="Jiya N."/>
            <person name="Kajale S."/>
            <person name="Sharma A."/>
        </authorList>
    </citation>
    <scope>NUCLEOTIDE SEQUENCE [LARGE SCALE GENOMIC DNA]</scope>
    <source>
        <strain evidence="7">LS1_29</strain>
    </source>
</reference>
<keyword evidence="1" id="KW-0645">Protease</keyword>
<dbReference type="RefSeq" id="WP_310911302.1">
    <property type="nucleotide sequence ID" value="NZ_JAVLVT010000002.1"/>
</dbReference>
<dbReference type="SMART" id="SM00228">
    <property type="entry name" value="PDZ"/>
    <property type="match status" value="1"/>
</dbReference>
<feature type="region of interest" description="Disordered" evidence="3">
    <location>
        <begin position="122"/>
        <end position="143"/>
    </location>
</feature>
<feature type="transmembrane region" description="Helical" evidence="4">
    <location>
        <begin position="88"/>
        <end position="114"/>
    </location>
</feature>
<dbReference type="SUPFAM" id="SSF50494">
    <property type="entry name" value="Trypsin-like serine proteases"/>
    <property type="match status" value="1"/>
</dbReference>
<dbReference type="PRINTS" id="PR00834">
    <property type="entry name" value="PROTEASES2C"/>
</dbReference>
<dbReference type="Proteomes" id="UP001250214">
    <property type="component" value="Unassembled WGS sequence"/>
</dbReference>
<gene>
    <name evidence="6" type="ORF">RIF23_05570</name>
</gene>
<keyword evidence="4" id="KW-0812">Transmembrane</keyword>
<evidence type="ECO:0000313" key="7">
    <source>
        <dbReference type="Proteomes" id="UP001250214"/>
    </source>
</evidence>
<feature type="region of interest" description="Disordered" evidence="3">
    <location>
        <begin position="1"/>
        <end position="81"/>
    </location>
</feature>
<keyword evidence="7" id="KW-1185">Reference proteome</keyword>
<evidence type="ECO:0000256" key="2">
    <source>
        <dbReference type="ARBA" id="ARBA00022801"/>
    </source>
</evidence>
<sequence>MPAPHSQQTWQQNPPGQTGPPPGPQEGAGGAAPPPDAGPSMAPPPEDTPNTTRIGMYGGPGMPPPQQPPGAAPASPSGGRRRGAGIPLWAATSIALLVGLIGSGLGLLGGAVLVPQLTGSTADRPLGAGDGPPDPPSRDPDSIAGVAQEVSPSVVSIQSTDDRLIGNGSGFVVADGYIVTNNHVASGMGGDLEVVYHDGHETSAQLVGAASSSDLAVLEAEDPLDVDPLYFGDSDQMTVGDPVIAIGSPLGLDGTVTTGIISAMERPVTVGGRGEESYVNALQTDAAINPGNSGGPLVDLNGNVIGVNTAIATMGAEEIGGGAGNIGLGFAVPSGQAERIAQELIEHGEAPHAVMGVMPDLRYAGPGALIVEEDLPDDQEAVEPGGPADRAGLEPGDIITEVDGSTITDAEQLLTEVRSHAPGTEVEVVFLRDGDEHTVELTLEAADD</sequence>
<evidence type="ECO:0000313" key="6">
    <source>
        <dbReference type="EMBL" id="MDS1269760.1"/>
    </source>
</evidence>
<protein>
    <submittedName>
        <fullName evidence="6">Trypsin-like peptidase domain-containing protein</fullName>
    </submittedName>
</protein>